<dbReference type="InterPro" id="IPR029787">
    <property type="entry name" value="Nucleotide_cyclase"/>
</dbReference>
<gene>
    <name evidence="11" type="ordered locus">Dde_0886</name>
</gene>
<dbReference type="EC" id="2.7.7.65" evidence="2"/>
<organism evidence="11 12">
    <name type="scientific">Oleidesulfovibrio alaskensis (strain ATCC BAA-1058 / DSM 17464 / G20)</name>
    <name type="common">Desulfovibrio alaskensis</name>
    <dbReference type="NCBI Taxonomy" id="207559"/>
    <lineage>
        <taxon>Bacteria</taxon>
        <taxon>Pseudomonadati</taxon>
        <taxon>Thermodesulfobacteriota</taxon>
        <taxon>Desulfovibrionia</taxon>
        <taxon>Desulfovibrionales</taxon>
        <taxon>Desulfovibrionaceae</taxon>
        <taxon>Oleidesulfovibrio</taxon>
    </lineage>
</organism>
<dbReference type="GO" id="GO:0052621">
    <property type="term" value="F:diguanylate cyclase activity"/>
    <property type="evidence" value="ECO:0007669"/>
    <property type="project" value="UniProtKB-EC"/>
</dbReference>
<evidence type="ECO:0000256" key="7">
    <source>
        <dbReference type="ARBA" id="ARBA00034247"/>
    </source>
</evidence>
<dbReference type="PANTHER" id="PTHR45138">
    <property type="entry name" value="REGULATORY COMPONENTS OF SENSORY TRANSDUCTION SYSTEM"/>
    <property type="match status" value="1"/>
</dbReference>
<dbReference type="SUPFAM" id="SSF55073">
    <property type="entry name" value="Nucleotide cyclase"/>
    <property type="match status" value="1"/>
</dbReference>
<dbReference type="GO" id="GO:0043709">
    <property type="term" value="P:cell adhesion involved in single-species biofilm formation"/>
    <property type="evidence" value="ECO:0007669"/>
    <property type="project" value="TreeGrafter"/>
</dbReference>
<keyword evidence="3" id="KW-1003">Cell membrane</keyword>
<reference evidence="11 12" key="1">
    <citation type="journal article" date="2011" name="J. Bacteriol.">
        <title>Complete genome sequence and updated annotation of Desulfovibrio alaskensis G20.</title>
        <authorList>
            <person name="Hauser L.J."/>
            <person name="Land M.L."/>
            <person name="Brown S.D."/>
            <person name="Larimer F."/>
            <person name="Keller K.L."/>
            <person name="Rapp-Giles B.J."/>
            <person name="Price M.N."/>
            <person name="Lin M."/>
            <person name="Bruce D.C."/>
            <person name="Detter J.C."/>
            <person name="Tapia R."/>
            <person name="Han C.S."/>
            <person name="Goodwin L.A."/>
            <person name="Cheng J.F."/>
            <person name="Pitluck S."/>
            <person name="Copeland A."/>
            <person name="Lucas S."/>
            <person name="Nolan M."/>
            <person name="Lapidus A.L."/>
            <person name="Palumbo A.V."/>
            <person name="Wall J.D."/>
        </authorList>
    </citation>
    <scope>NUCLEOTIDE SEQUENCE [LARGE SCALE GENOMIC DNA]</scope>
    <source>
        <strain evidence="12">ATCC BAA 1058 / DSM 17464 / G20</strain>
    </source>
</reference>
<evidence type="ECO:0000259" key="10">
    <source>
        <dbReference type="PROSITE" id="PS50887"/>
    </source>
</evidence>
<dbReference type="STRING" id="207559.Dde_0886"/>
<dbReference type="Gene3D" id="6.10.340.10">
    <property type="match status" value="1"/>
</dbReference>
<dbReference type="InterPro" id="IPR050469">
    <property type="entry name" value="Diguanylate_Cyclase"/>
</dbReference>
<evidence type="ECO:0000256" key="5">
    <source>
        <dbReference type="ARBA" id="ARBA00022989"/>
    </source>
</evidence>
<dbReference type="HOGENOM" id="CLU_000445_134_4_7"/>
<dbReference type="NCBIfam" id="TIGR00254">
    <property type="entry name" value="GGDEF"/>
    <property type="match status" value="1"/>
</dbReference>
<dbReference type="Gene3D" id="3.30.70.270">
    <property type="match status" value="1"/>
</dbReference>
<dbReference type="CDD" id="cd01949">
    <property type="entry name" value="GGDEF"/>
    <property type="match status" value="1"/>
</dbReference>
<dbReference type="RefSeq" id="WP_011366934.1">
    <property type="nucleotide sequence ID" value="NC_007519.1"/>
</dbReference>
<sequence>MARSQSIASRIRFFSFLLVTLPLCVSLLTFAVVSRILVVGGAHHDMVVELQHHKLTTERWLNEQLQSITFFAHTGISDLHDTAALQQALRVFLNYHTSFSQVFYASPDGSLLTGPELPVPINVGDRGYFQKARQGLPVVSPVLVSRFSHNPSLIFCAPLPFADGRFAGAVIGVTDLRTLDEALLRLHRRQNDQSFLATADGYLLTSRLQENTIILPRYNPEGIPVTRTVLPPEDSLSTPHFYRNTQGVYVLGVRLAFKSGQWLLVQERPVRAMLGGYSWIIAMTMAGALATAALLIPFLLKAGRRITGPIEEISTMSEELTHGHYDKECPYLHTADMPPEIRRLYDNFCFMAERVSQQMRDLEHLSFCDTLTGLHNRRHLAHEGTRTITACTEADLPCSCLMLDIDFFKQVNDAWGHDAGDMVLQSVARTISNAVRSKDMTIRMGGEEFAVIAPATDTASAFSLAERIRRNIESTPVQAADDEIRITISIGVADMGGAPIFGTTQLDDLLAKADRALYQAKKKGRNRTEIWSEKLIAAAPDG</sequence>
<dbReference type="InterPro" id="IPR033479">
    <property type="entry name" value="dCache_1"/>
</dbReference>
<keyword evidence="6 8" id="KW-0472">Membrane</keyword>
<comment type="catalytic activity">
    <reaction evidence="7">
        <text>2 GTP = 3',3'-c-di-GMP + 2 diphosphate</text>
        <dbReference type="Rhea" id="RHEA:24898"/>
        <dbReference type="ChEBI" id="CHEBI:33019"/>
        <dbReference type="ChEBI" id="CHEBI:37565"/>
        <dbReference type="ChEBI" id="CHEBI:58805"/>
        <dbReference type="EC" id="2.7.7.65"/>
    </reaction>
</comment>
<dbReference type="Pfam" id="PF02743">
    <property type="entry name" value="dCache_1"/>
    <property type="match status" value="1"/>
</dbReference>
<dbReference type="Proteomes" id="UP000002710">
    <property type="component" value="Chromosome"/>
</dbReference>
<evidence type="ECO:0000256" key="6">
    <source>
        <dbReference type="ARBA" id="ARBA00023136"/>
    </source>
</evidence>
<dbReference type="AlphaFoldDB" id="Q314F9"/>
<evidence type="ECO:0000256" key="8">
    <source>
        <dbReference type="SAM" id="Phobius"/>
    </source>
</evidence>
<dbReference type="FunFam" id="3.30.70.270:FF:000001">
    <property type="entry name" value="Diguanylate cyclase domain protein"/>
    <property type="match status" value="1"/>
</dbReference>
<dbReference type="EMBL" id="CP000112">
    <property type="protein sequence ID" value="ABB37687.1"/>
    <property type="molecule type" value="Genomic_DNA"/>
</dbReference>
<dbReference type="Pfam" id="PF00990">
    <property type="entry name" value="GGDEF"/>
    <property type="match status" value="1"/>
</dbReference>
<dbReference type="InterPro" id="IPR043128">
    <property type="entry name" value="Rev_trsase/Diguanyl_cyclase"/>
</dbReference>
<name>Q314F9_OLEA2</name>
<evidence type="ECO:0000313" key="11">
    <source>
        <dbReference type="EMBL" id="ABB37687.1"/>
    </source>
</evidence>
<keyword evidence="12" id="KW-1185">Reference proteome</keyword>
<dbReference type="InterPro" id="IPR003660">
    <property type="entry name" value="HAMP_dom"/>
</dbReference>
<dbReference type="GO" id="GO:1902201">
    <property type="term" value="P:negative regulation of bacterial-type flagellum-dependent cell motility"/>
    <property type="evidence" value="ECO:0007669"/>
    <property type="project" value="TreeGrafter"/>
</dbReference>
<dbReference type="PROSITE" id="PS50887">
    <property type="entry name" value="GGDEF"/>
    <property type="match status" value="1"/>
</dbReference>
<evidence type="ECO:0000256" key="1">
    <source>
        <dbReference type="ARBA" id="ARBA00004651"/>
    </source>
</evidence>
<dbReference type="Gene3D" id="3.30.450.20">
    <property type="entry name" value="PAS domain"/>
    <property type="match status" value="1"/>
</dbReference>
<dbReference type="SMART" id="SM00267">
    <property type="entry name" value="GGDEF"/>
    <property type="match status" value="1"/>
</dbReference>
<dbReference type="CDD" id="cd12914">
    <property type="entry name" value="PDC1_DGC_like"/>
    <property type="match status" value="1"/>
</dbReference>
<dbReference type="PROSITE" id="PS50885">
    <property type="entry name" value="HAMP"/>
    <property type="match status" value="1"/>
</dbReference>
<evidence type="ECO:0000313" key="12">
    <source>
        <dbReference type="Proteomes" id="UP000002710"/>
    </source>
</evidence>
<evidence type="ECO:0000256" key="4">
    <source>
        <dbReference type="ARBA" id="ARBA00022692"/>
    </source>
</evidence>
<dbReference type="GO" id="GO:0007165">
    <property type="term" value="P:signal transduction"/>
    <property type="evidence" value="ECO:0007669"/>
    <property type="project" value="InterPro"/>
</dbReference>
<feature type="domain" description="GGDEF" evidence="10">
    <location>
        <begin position="396"/>
        <end position="533"/>
    </location>
</feature>
<dbReference type="PANTHER" id="PTHR45138:SF9">
    <property type="entry name" value="DIGUANYLATE CYCLASE DGCM-RELATED"/>
    <property type="match status" value="1"/>
</dbReference>
<feature type="domain" description="HAMP" evidence="9">
    <location>
        <begin position="304"/>
        <end position="360"/>
    </location>
</feature>
<evidence type="ECO:0000256" key="3">
    <source>
        <dbReference type="ARBA" id="ARBA00022475"/>
    </source>
</evidence>
<feature type="transmembrane region" description="Helical" evidence="8">
    <location>
        <begin position="276"/>
        <end position="300"/>
    </location>
</feature>
<dbReference type="InterPro" id="IPR000160">
    <property type="entry name" value="GGDEF_dom"/>
</dbReference>
<evidence type="ECO:0000259" key="9">
    <source>
        <dbReference type="PROSITE" id="PS50885"/>
    </source>
</evidence>
<keyword evidence="4 8" id="KW-0812">Transmembrane</keyword>
<dbReference type="eggNOG" id="COG3706">
    <property type="taxonomic scope" value="Bacteria"/>
</dbReference>
<evidence type="ECO:0000256" key="2">
    <source>
        <dbReference type="ARBA" id="ARBA00012528"/>
    </source>
</evidence>
<keyword evidence="5 8" id="KW-1133">Transmembrane helix</keyword>
<dbReference type="KEGG" id="dde:Dde_0886"/>
<dbReference type="GO" id="GO:0005886">
    <property type="term" value="C:plasma membrane"/>
    <property type="evidence" value="ECO:0007669"/>
    <property type="project" value="UniProtKB-SubCell"/>
</dbReference>
<proteinExistence type="predicted"/>
<accession>Q314F9</accession>
<protein>
    <recommendedName>
        <fullName evidence="2">diguanylate cyclase</fullName>
        <ecNumber evidence="2">2.7.7.65</ecNumber>
    </recommendedName>
</protein>
<comment type="subcellular location">
    <subcellularLocation>
        <location evidence="1">Cell membrane</location>
        <topology evidence="1">Multi-pass membrane protein</topology>
    </subcellularLocation>
</comment>